<accession>A0A1G6YWC7</accession>
<dbReference type="Proteomes" id="UP000199245">
    <property type="component" value="Unassembled WGS sequence"/>
</dbReference>
<dbReference type="RefSeq" id="WP_092084037.1">
    <property type="nucleotide sequence ID" value="NZ_FMZW01000017.1"/>
</dbReference>
<dbReference type="EMBL" id="FMZW01000017">
    <property type="protein sequence ID" value="SDD94699.1"/>
    <property type="molecule type" value="Genomic_DNA"/>
</dbReference>
<reference evidence="1 2" key="1">
    <citation type="submission" date="2016-10" db="EMBL/GenBank/DDBJ databases">
        <authorList>
            <person name="de Groot N.N."/>
        </authorList>
    </citation>
    <scope>NUCLEOTIDE SEQUENCE [LARGE SCALE GENOMIC DNA]</scope>
    <source>
        <strain evidence="1 2">R5</strain>
    </source>
</reference>
<proteinExistence type="predicted"/>
<organism evidence="1 2">
    <name type="scientific">Bradyrhizobium brasilense</name>
    <dbReference type="NCBI Taxonomy" id="1419277"/>
    <lineage>
        <taxon>Bacteria</taxon>
        <taxon>Pseudomonadati</taxon>
        <taxon>Pseudomonadota</taxon>
        <taxon>Alphaproteobacteria</taxon>
        <taxon>Hyphomicrobiales</taxon>
        <taxon>Nitrobacteraceae</taxon>
        <taxon>Bradyrhizobium</taxon>
    </lineage>
</organism>
<name>A0A1G6YWC7_9BRAD</name>
<evidence type="ECO:0000313" key="1">
    <source>
        <dbReference type="EMBL" id="SDD94699.1"/>
    </source>
</evidence>
<dbReference type="AlphaFoldDB" id="A0A1G6YWC7"/>
<gene>
    <name evidence="1" type="ORF">SAMN05216337_1017122</name>
</gene>
<evidence type="ECO:0000313" key="2">
    <source>
        <dbReference type="Proteomes" id="UP000199245"/>
    </source>
</evidence>
<protein>
    <submittedName>
        <fullName evidence="1">Uncharacterized protein</fullName>
    </submittedName>
</protein>
<sequence>MDMEHPEAEVIVVAESLARFLADPLDAVDAAVAVLAALKAMNREHRFLATTTAGRVVVVRHTDKGDIVPGYDKNGNRFEALTSHFRWGDQEAYSQVDRFEAERSGDVRTFRLKNDRTVLASIGIDPTSLEKCR</sequence>